<organism evidence="7 8">
    <name type="scientific">Schaalia turicensis</name>
    <dbReference type="NCBI Taxonomy" id="131111"/>
    <lineage>
        <taxon>Bacteria</taxon>
        <taxon>Bacillati</taxon>
        <taxon>Actinomycetota</taxon>
        <taxon>Actinomycetes</taxon>
        <taxon>Actinomycetales</taxon>
        <taxon>Actinomycetaceae</taxon>
        <taxon>Schaalia</taxon>
    </lineage>
</organism>
<dbReference type="InterPro" id="IPR020846">
    <property type="entry name" value="MFS_dom"/>
</dbReference>
<evidence type="ECO:0000256" key="3">
    <source>
        <dbReference type="ARBA" id="ARBA00022989"/>
    </source>
</evidence>
<protein>
    <submittedName>
        <fullName evidence="7">MFS transporter</fullName>
    </submittedName>
</protein>
<feature type="transmembrane region" description="Helical" evidence="5">
    <location>
        <begin position="394"/>
        <end position="420"/>
    </location>
</feature>
<comment type="caution">
    <text evidence="7">The sequence shown here is derived from an EMBL/GenBank/DDBJ whole genome shotgun (WGS) entry which is preliminary data.</text>
</comment>
<evidence type="ECO:0000313" key="7">
    <source>
        <dbReference type="EMBL" id="PKY66567.1"/>
    </source>
</evidence>
<evidence type="ECO:0000256" key="5">
    <source>
        <dbReference type="SAM" id="Phobius"/>
    </source>
</evidence>
<feature type="transmembrane region" description="Helical" evidence="5">
    <location>
        <begin position="265"/>
        <end position="287"/>
    </location>
</feature>
<dbReference type="Pfam" id="PF07690">
    <property type="entry name" value="MFS_1"/>
    <property type="match status" value="1"/>
</dbReference>
<dbReference type="OrthoDB" id="9778875at2"/>
<keyword evidence="4 5" id="KW-0472">Membrane</keyword>
<evidence type="ECO:0000256" key="2">
    <source>
        <dbReference type="ARBA" id="ARBA00022692"/>
    </source>
</evidence>
<evidence type="ECO:0000313" key="8">
    <source>
        <dbReference type="Proteomes" id="UP000234545"/>
    </source>
</evidence>
<dbReference type="GO" id="GO:0005886">
    <property type="term" value="C:plasma membrane"/>
    <property type="evidence" value="ECO:0007669"/>
    <property type="project" value="UniProtKB-SubCell"/>
</dbReference>
<sequence>MTAEDSTRLKWQPIEISLLVGSVLLITLAAFEGLATTTIMPNVVADLDSEAWFSVASGAALSAQLSATVIAGALADSKGPRTVLLAGFICFIAGLLTSAFAPHIAIFVVGRLIQGLGGGLIIVPLYVFIGSIAHVNHRPFFFAAFSLSWVLPGLVGPAIAGYVAQYFGWRPVFWAVPFLALLAVLPLISVLRQLGSSQTHPVKNLKHLGLLALVAGTGVLMLQLSGALGGIELIILIIVGLVLTGWALPQLLPKGAMRLKRGMPAAIMTRLLAMGAQAGAAAFLPLVLQRVHMWDADQAALAVTIGTISWSAGATYQARVHDPDRRMQLPAIGMALLTLGLVPILFLVIASWPVWPALVGWFVAGFGTGLMHSTLSVLTLGLTDTSEHGKVASWLQVADAAGASIELALVSIAFALFALVMPVGSLSYLASPVITLIVTVVALVASLRIKGGDAPSAS</sequence>
<proteinExistence type="predicted"/>
<dbReference type="InterPro" id="IPR036259">
    <property type="entry name" value="MFS_trans_sf"/>
</dbReference>
<feature type="transmembrane region" description="Helical" evidence="5">
    <location>
        <begin position="82"/>
        <end position="106"/>
    </location>
</feature>
<dbReference type="InterPro" id="IPR011701">
    <property type="entry name" value="MFS"/>
</dbReference>
<accession>A0A2I1I609</accession>
<dbReference type="Proteomes" id="UP000234545">
    <property type="component" value="Unassembled WGS sequence"/>
</dbReference>
<name>A0A2I1I609_9ACTO</name>
<dbReference type="GO" id="GO:0022857">
    <property type="term" value="F:transmembrane transporter activity"/>
    <property type="evidence" value="ECO:0007669"/>
    <property type="project" value="InterPro"/>
</dbReference>
<feature type="transmembrane region" description="Helical" evidence="5">
    <location>
        <begin position="358"/>
        <end position="382"/>
    </location>
</feature>
<feature type="transmembrane region" description="Helical" evidence="5">
    <location>
        <begin position="207"/>
        <end position="227"/>
    </location>
</feature>
<feature type="transmembrane region" description="Helical" evidence="5">
    <location>
        <begin position="172"/>
        <end position="195"/>
    </location>
</feature>
<evidence type="ECO:0000256" key="4">
    <source>
        <dbReference type="ARBA" id="ARBA00023136"/>
    </source>
</evidence>
<keyword evidence="2 5" id="KW-0812">Transmembrane</keyword>
<dbReference type="AlphaFoldDB" id="A0A2I1I609"/>
<feature type="transmembrane region" description="Helical" evidence="5">
    <location>
        <begin position="12"/>
        <end position="31"/>
    </location>
</feature>
<dbReference type="EMBL" id="PKKJ01000002">
    <property type="protein sequence ID" value="PKY66567.1"/>
    <property type="molecule type" value="Genomic_DNA"/>
</dbReference>
<dbReference type="PANTHER" id="PTHR23501">
    <property type="entry name" value="MAJOR FACILITATOR SUPERFAMILY"/>
    <property type="match status" value="1"/>
</dbReference>
<feature type="transmembrane region" description="Helical" evidence="5">
    <location>
        <begin position="51"/>
        <end position="75"/>
    </location>
</feature>
<comment type="subcellular location">
    <subcellularLocation>
        <location evidence="1">Cell membrane</location>
        <topology evidence="1">Multi-pass membrane protein</topology>
    </subcellularLocation>
</comment>
<feature type="transmembrane region" description="Helical" evidence="5">
    <location>
        <begin position="426"/>
        <end position="447"/>
    </location>
</feature>
<dbReference type="SUPFAM" id="SSF103473">
    <property type="entry name" value="MFS general substrate transporter"/>
    <property type="match status" value="1"/>
</dbReference>
<evidence type="ECO:0000256" key="1">
    <source>
        <dbReference type="ARBA" id="ARBA00004651"/>
    </source>
</evidence>
<feature type="transmembrane region" description="Helical" evidence="5">
    <location>
        <begin position="140"/>
        <end position="160"/>
    </location>
</feature>
<dbReference type="RefSeq" id="WP_101627779.1">
    <property type="nucleotide sequence ID" value="NZ_PKKJ01000002.1"/>
</dbReference>
<feature type="transmembrane region" description="Helical" evidence="5">
    <location>
        <begin position="112"/>
        <end position="133"/>
    </location>
</feature>
<feature type="domain" description="Major facilitator superfamily (MFS) profile" evidence="6">
    <location>
        <begin position="18"/>
        <end position="450"/>
    </location>
</feature>
<gene>
    <name evidence="7" type="ORF">CYJ25_03260</name>
</gene>
<evidence type="ECO:0000259" key="6">
    <source>
        <dbReference type="PROSITE" id="PS50850"/>
    </source>
</evidence>
<dbReference type="Gene3D" id="1.20.1250.20">
    <property type="entry name" value="MFS general substrate transporter like domains"/>
    <property type="match status" value="1"/>
</dbReference>
<dbReference type="PANTHER" id="PTHR23501:SF154">
    <property type="entry name" value="MULTIDRUG-EFFLUX TRANSPORTER RV1634-RELATED"/>
    <property type="match status" value="1"/>
</dbReference>
<dbReference type="PROSITE" id="PS50850">
    <property type="entry name" value="MFS"/>
    <property type="match status" value="1"/>
</dbReference>
<feature type="transmembrane region" description="Helical" evidence="5">
    <location>
        <begin position="233"/>
        <end position="253"/>
    </location>
</feature>
<keyword evidence="3 5" id="KW-1133">Transmembrane helix</keyword>
<feature type="transmembrane region" description="Helical" evidence="5">
    <location>
        <begin position="299"/>
        <end position="317"/>
    </location>
</feature>
<reference evidence="7 8" key="1">
    <citation type="submission" date="2017-12" db="EMBL/GenBank/DDBJ databases">
        <title>Phylogenetic diversity of female urinary microbiome.</title>
        <authorList>
            <person name="Thomas-White K."/>
            <person name="Wolfe A.J."/>
        </authorList>
    </citation>
    <scope>NUCLEOTIDE SEQUENCE [LARGE SCALE GENOMIC DNA]</scope>
    <source>
        <strain evidence="7 8">UMB0250</strain>
    </source>
</reference>
<feature type="transmembrane region" description="Helical" evidence="5">
    <location>
        <begin position="329"/>
        <end position="352"/>
    </location>
</feature>